<comment type="caution">
    <text evidence="1">The sequence shown here is derived from an EMBL/GenBank/DDBJ whole genome shotgun (WGS) entry which is preliminary data.</text>
</comment>
<accession>A0ABD1IAA5</accession>
<dbReference type="Proteomes" id="UP001567538">
    <property type="component" value="Unassembled WGS sequence"/>
</dbReference>
<dbReference type="AlphaFoldDB" id="A0ABD1IAA5"/>
<keyword evidence="2" id="KW-1185">Reference proteome</keyword>
<sequence>MGLTGAWAMSEGKSTSGNLKFVGLTKLSYSAVGESGMDIESDNHRKPLAFTAQKIRFTTSFMPWSCRIPISEGFYEFS</sequence>
<name>A0ABD1IAA5_SALDI</name>
<reference evidence="1 2" key="1">
    <citation type="submission" date="2024-06" db="EMBL/GenBank/DDBJ databases">
        <title>A chromosome level genome sequence of Diviner's sage (Salvia divinorum).</title>
        <authorList>
            <person name="Ford S.A."/>
            <person name="Ro D.-K."/>
            <person name="Ness R.W."/>
            <person name="Phillips M.A."/>
        </authorList>
    </citation>
    <scope>NUCLEOTIDE SEQUENCE [LARGE SCALE GENOMIC DNA]</scope>
    <source>
        <strain evidence="1">SAF-2024a</strain>
        <tissue evidence="1">Leaf</tissue>
    </source>
</reference>
<protein>
    <submittedName>
        <fullName evidence="1">F-box/kelch-repeat protein-like isoform X2</fullName>
    </submittedName>
</protein>
<organism evidence="1 2">
    <name type="scientific">Salvia divinorum</name>
    <name type="common">Maria pastora</name>
    <name type="synonym">Diviner's sage</name>
    <dbReference type="NCBI Taxonomy" id="28513"/>
    <lineage>
        <taxon>Eukaryota</taxon>
        <taxon>Viridiplantae</taxon>
        <taxon>Streptophyta</taxon>
        <taxon>Embryophyta</taxon>
        <taxon>Tracheophyta</taxon>
        <taxon>Spermatophyta</taxon>
        <taxon>Magnoliopsida</taxon>
        <taxon>eudicotyledons</taxon>
        <taxon>Gunneridae</taxon>
        <taxon>Pentapetalae</taxon>
        <taxon>asterids</taxon>
        <taxon>lamiids</taxon>
        <taxon>Lamiales</taxon>
        <taxon>Lamiaceae</taxon>
        <taxon>Nepetoideae</taxon>
        <taxon>Mentheae</taxon>
        <taxon>Salviinae</taxon>
        <taxon>Salvia</taxon>
        <taxon>Salvia subgen. Calosphace</taxon>
    </lineage>
</organism>
<proteinExistence type="predicted"/>
<evidence type="ECO:0000313" key="2">
    <source>
        <dbReference type="Proteomes" id="UP001567538"/>
    </source>
</evidence>
<evidence type="ECO:0000313" key="1">
    <source>
        <dbReference type="EMBL" id="KAL1565277.1"/>
    </source>
</evidence>
<gene>
    <name evidence="1" type="ORF">AAHA92_07516</name>
</gene>
<dbReference type="EMBL" id="JBEAFC010000003">
    <property type="protein sequence ID" value="KAL1565277.1"/>
    <property type="molecule type" value="Genomic_DNA"/>
</dbReference>